<evidence type="ECO:0000256" key="3">
    <source>
        <dbReference type="ARBA" id="ARBA00023457"/>
    </source>
</evidence>
<dbReference type="PANTHER" id="PTHR43413">
    <property type="entry name" value="TRANSCRIPTIONAL REGULATOR, ASNC FAMILY"/>
    <property type="match status" value="1"/>
</dbReference>
<evidence type="ECO:0000259" key="6">
    <source>
        <dbReference type="Pfam" id="PF17805"/>
    </source>
</evidence>
<dbReference type="Gene3D" id="3.30.70.3460">
    <property type="match status" value="1"/>
</dbReference>
<dbReference type="GO" id="GO:0016829">
    <property type="term" value="F:lyase activity"/>
    <property type="evidence" value="ECO:0007669"/>
    <property type="project" value="UniProtKB-KW"/>
</dbReference>
<proteinExistence type="inferred from homology"/>
<dbReference type="AlphaFoldDB" id="A0A3B1BDJ9"/>
<dbReference type="InterPro" id="IPR050684">
    <property type="entry name" value="HTH-Siroheme_Decarb"/>
</dbReference>
<evidence type="ECO:0000256" key="1">
    <source>
        <dbReference type="ARBA" id="ARBA00023239"/>
    </source>
</evidence>
<protein>
    <recommendedName>
        <fullName evidence="4">siroheme decarboxylase</fullName>
        <ecNumber evidence="4">4.1.1.111</ecNumber>
    </recommendedName>
</protein>
<evidence type="ECO:0000256" key="2">
    <source>
        <dbReference type="ARBA" id="ARBA00023444"/>
    </source>
</evidence>
<reference evidence="8" key="1">
    <citation type="submission" date="2018-06" db="EMBL/GenBank/DDBJ databases">
        <authorList>
            <person name="Zhirakovskaya E."/>
        </authorList>
    </citation>
    <scope>NUCLEOTIDE SEQUENCE</scope>
</reference>
<name>A0A3B1BDJ9_9ZZZZ</name>
<keyword evidence="1" id="KW-0456">Lyase</keyword>
<comment type="similarity">
    <text evidence="3">Belongs to the Ahb/Nir family.</text>
</comment>
<evidence type="ECO:0000313" key="8">
    <source>
        <dbReference type="EMBL" id="VAX14172.1"/>
    </source>
</evidence>
<dbReference type="InterPro" id="IPR040523">
    <property type="entry name" value="AsnC_trans_reg2"/>
</dbReference>
<accession>A0A3B1BDJ9</accession>
<dbReference type="InterPro" id="IPR053953">
    <property type="entry name" value="NirdL-like_HTH"/>
</dbReference>
<dbReference type="Pfam" id="PF22451">
    <property type="entry name" value="NirdL-like_HTH"/>
    <property type="match status" value="1"/>
</dbReference>
<comment type="catalytic activity">
    <reaction evidence="5">
        <text>siroheme + 2 H(+) = 12,18-didecarboxysiroheme + 2 CO2</text>
        <dbReference type="Rhea" id="RHEA:19093"/>
        <dbReference type="ChEBI" id="CHEBI:15378"/>
        <dbReference type="ChEBI" id="CHEBI:16526"/>
        <dbReference type="ChEBI" id="CHEBI:60052"/>
        <dbReference type="ChEBI" id="CHEBI:140497"/>
        <dbReference type="EC" id="4.1.1.111"/>
    </reaction>
</comment>
<evidence type="ECO:0000256" key="5">
    <source>
        <dbReference type="ARBA" id="ARBA00048470"/>
    </source>
</evidence>
<dbReference type="PANTHER" id="PTHR43413:SF1">
    <property type="entry name" value="SIROHEME DECARBOXYLASE NIRL SUBUNIT"/>
    <property type="match status" value="1"/>
</dbReference>
<dbReference type="EMBL" id="UOFZ01000163">
    <property type="protein sequence ID" value="VAX14172.1"/>
    <property type="molecule type" value="Genomic_DNA"/>
</dbReference>
<dbReference type="InterPro" id="IPR036390">
    <property type="entry name" value="WH_DNA-bd_sf"/>
</dbReference>
<evidence type="ECO:0000256" key="4">
    <source>
        <dbReference type="ARBA" id="ARBA00023471"/>
    </source>
</evidence>
<sequence>MKRLSPVVQPPLGELDERDRKVIVGIQRGLPLMSHPYAEIGKTIGMPESEVIECVRSLLERGLIKRMGVIVRHRELGYRANAMVVWDIPDEHISALGKCIGRFEFITLCYRRPRRLPDWPYNLFSMIHGRNREQVMDKLAFLIERCSLQDIPHEVLFSHRRFKQCGAVYQTPLNGISGVSSS</sequence>
<comment type="pathway">
    <text evidence="2">Porphyrin-containing compound metabolism.</text>
</comment>
<feature type="domain" description="Siroheme decarboxylase NirL-like HTH" evidence="7">
    <location>
        <begin position="19"/>
        <end position="64"/>
    </location>
</feature>
<feature type="domain" description="Siroheme decarboxylase AsnC-like ligand binding" evidence="6">
    <location>
        <begin position="76"/>
        <end position="163"/>
    </location>
</feature>
<dbReference type="EC" id="4.1.1.111" evidence="4"/>
<dbReference type="Pfam" id="PF17805">
    <property type="entry name" value="AsnC_trans_reg2"/>
    <property type="match status" value="1"/>
</dbReference>
<organism evidence="8">
    <name type="scientific">hydrothermal vent metagenome</name>
    <dbReference type="NCBI Taxonomy" id="652676"/>
    <lineage>
        <taxon>unclassified sequences</taxon>
        <taxon>metagenomes</taxon>
        <taxon>ecological metagenomes</taxon>
    </lineage>
</organism>
<dbReference type="SUPFAM" id="SSF46785">
    <property type="entry name" value="Winged helix' DNA-binding domain"/>
    <property type="match status" value="1"/>
</dbReference>
<evidence type="ECO:0000259" key="7">
    <source>
        <dbReference type="Pfam" id="PF22451"/>
    </source>
</evidence>
<gene>
    <name evidence="8" type="ORF">MNBD_GAMMA24-2656</name>
</gene>